<dbReference type="PANTHER" id="PTHR34857">
    <property type="entry name" value="SLL0384 PROTEIN"/>
    <property type="match status" value="1"/>
</dbReference>
<dbReference type="InterPro" id="IPR003339">
    <property type="entry name" value="ABC/ECF_trnsptr_transmembrane"/>
</dbReference>
<gene>
    <name evidence="7" type="primary">ecfT_3</name>
    <name evidence="7" type="ORF">DSM106044_05437</name>
</gene>
<comment type="subcellular location">
    <subcellularLocation>
        <location evidence="1">Membrane</location>
        <topology evidence="1">Multi-pass membrane protein</topology>
    </subcellularLocation>
</comment>
<evidence type="ECO:0000256" key="3">
    <source>
        <dbReference type="ARBA" id="ARBA00022692"/>
    </source>
</evidence>
<feature type="transmembrane region" description="Helical" evidence="6">
    <location>
        <begin position="114"/>
        <end position="135"/>
    </location>
</feature>
<accession>A0A4U8PZF4</accession>
<sequence>MEKTYTERIQIYKSNKLAALYPASKLRIAVLYMVCTYIISTLKFTDVLLPLLLLPEFLTVLILCKLSGVMKESWKALKTITFIALFILLVQTFFVPGGELVCRLGLLTIYETGLQTGISLSFMILNIAGIFVWIFQTTENREIASVLEDSGMNYKAVFVFTSTLQMIEVLEKNSKIIMNAQKARGVETEGNILIRAKAFVPVLIPLILNSVIGTEERVLTLEARGFSMPGKRTHLFQVQRSGYEKIAEVIAAVITCSILAGRICLWIL</sequence>
<protein>
    <submittedName>
        <fullName evidence="7">Energy-coupling factor transporter transmembrane protein EcfT</fullName>
    </submittedName>
</protein>
<dbReference type="InterPro" id="IPR051611">
    <property type="entry name" value="ECF_transporter_component"/>
</dbReference>
<evidence type="ECO:0000256" key="2">
    <source>
        <dbReference type="ARBA" id="ARBA00022475"/>
    </source>
</evidence>
<dbReference type="RefSeq" id="WP_070040565.1">
    <property type="nucleotide sequence ID" value="NZ_CABMJZ010000016.1"/>
</dbReference>
<dbReference type="Proteomes" id="UP000306509">
    <property type="component" value="Unassembled WGS sequence"/>
</dbReference>
<evidence type="ECO:0000256" key="5">
    <source>
        <dbReference type="ARBA" id="ARBA00023136"/>
    </source>
</evidence>
<dbReference type="GO" id="GO:0005886">
    <property type="term" value="C:plasma membrane"/>
    <property type="evidence" value="ECO:0007669"/>
    <property type="project" value="UniProtKB-ARBA"/>
</dbReference>
<dbReference type="CDD" id="cd16914">
    <property type="entry name" value="EcfT"/>
    <property type="match status" value="1"/>
</dbReference>
<name>A0A4U8PZF4_9FIRM</name>
<evidence type="ECO:0000256" key="4">
    <source>
        <dbReference type="ARBA" id="ARBA00022989"/>
    </source>
</evidence>
<feature type="transmembrane region" description="Helical" evidence="6">
    <location>
        <begin position="20"/>
        <end position="41"/>
    </location>
</feature>
<evidence type="ECO:0000256" key="1">
    <source>
        <dbReference type="ARBA" id="ARBA00004141"/>
    </source>
</evidence>
<dbReference type="AlphaFoldDB" id="A0A4U8PZF4"/>
<dbReference type="EMBL" id="QGQD01000110">
    <property type="protein sequence ID" value="TLC97781.1"/>
    <property type="molecule type" value="Genomic_DNA"/>
</dbReference>
<reference evidence="7 8" key="1">
    <citation type="journal article" date="2019" name="Anaerobe">
        <title>Detection of Robinsoniella peoriensis in multiple bone samples of a trauma patient.</title>
        <authorList>
            <person name="Schrottner P."/>
            <person name="Hartwich K."/>
            <person name="Bunk B."/>
            <person name="Schober I."/>
            <person name="Helbig S."/>
            <person name="Rudolph W.W."/>
            <person name="Gunzer F."/>
        </authorList>
    </citation>
    <scope>NUCLEOTIDE SEQUENCE [LARGE SCALE GENOMIC DNA]</scope>
    <source>
        <strain evidence="7 8">DSM 106044</strain>
    </source>
</reference>
<keyword evidence="3 6" id="KW-0812">Transmembrane</keyword>
<evidence type="ECO:0000313" key="8">
    <source>
        <dbReference type="Proteomes" id="UP000306509"/>
    </source>
</evidence>
<evidence type="ECO:0000256" key="6">
    <source>
        <dbReference type="SAM" id="Phobius"/>
    </source>
</evidence>
<keyword evidence="2" id="KW-1003">Cell membrane</keyword>
<feature type="transmembrane region" description="Helical" evidence="6">
    <location>
        <begin position="47"/>
        <end position="64"/>
    </location>
</feature>
<evidence type="ECO:0000313" key="7">
    <source>
        <dbReference type="EMBL" id="TLC97781.1"/>
    </source>
</evidence>
<feature type="transmembrane region" description="Helical" evidence="6">
    <location>
        <begin position="76"/>
        <end position="94"/>
    </location>
</feature>
<keyword evidence="8" id="KW-1185">Reference proteome</keyword>
<dbReference type="PANTHER" id="PTHR34857:SF2">
    <property type="entry name" value="SLL0384 PROTEIN"/>
    <property type="match status" value="1"/>
</dbReference>
<dbReference type="Pfam" id="PF02361">
    <property type="entry name" value="CbiQ"/>
    <property type="match status" value="1"/>
</dbReference>
<keyword evidence="4 6" id="KW-1133">Transmembrane helix</keyword>
<organism evidence="7 8">
    <name type="scientific">Robinsoniella peoriensis</name>
    <dbReference type="NCBI Taxonomy" id="180332"/>
    <lineage>
        <taxon>Bacteria</taxon>
        <taxon>Bacillati</taxon>
        <taxon>Bacillota</taxon>
        <taxon>Clostridia</taxon>
        <taxon>Lachnospirales</taxon>
        <taxon>Lachnospiraceae</taxon>
        <taxon>Robinsoniella</taxon>
    </lineage>
</organism>
<proteinExistence type="predicted"/>
<dbReference type="STRING" id="180332.GCA_000797495_04652"/>
<comment type="caution">
    <text evidence="7">The sequence shown here is derived from an EMBL/GenBank/DDBJ whole genome shotgun (WGS) entry which is preliminary data.</text>
</comment>
<keyword evidence="5 6" id="KW-0472">Membrane</keyword>